<dbReference type="Proteomes" id="UP001306592">
    <property type="component" value="Unassembled WGS sequence"/>
</dbReference>
<feature type="transmembrane region" description="Helical" evidence="6">
    <location>
        <begin position="380"/>
        <end position="401"/>
    </location>
</feature>
<feature type="transmembrane region" description="Helical" evidence="6">
    <location>
        <begin position="164"/>
        <end position="187"/>
    </location>
</feature>
<keyword evidence="5 6" id="KW-0472">Membrane</keyword>
<feature type="transmembrane region" description="Helical" evidence="6">
    <location>
        <begin position="322"/>
        <end position="344"/>
    </location>
</feature>
<dbReference type="PANTHER" id="PTHR30250:SF11">
    <property type="entry name" value="O-ANTIGEN TRANSPORTER-RELATED"/>
    <property type="match status" value="1"/>
</dbReference>
<sequence>MKKNIALLLLVQISNYIFPLISLPYLMHTLGAEEFGVIAISQAVIQYCIIFSDYGFNLSATRRLAIATGKDSLSRIFISTFLAKLILVIACGVILFTLLPFMQGKQYNFAAMMIFFVSVFGNLLFPIYLYQAMELMAKIVWITIFAKFLSLLSVFFLVKGKEDVIGAAVSLSLGLTLSGVISIIYIWKAKLISYVRINMSDVRSAFSDGFPLFLSSMAISFYTTFNVLFAGHHFSIDTVGNYSAADKLRMAVQSLFNPVQQVIFPRVNKIYNSTGKLSDTILKYSIILIFFGAILSVFIWLFGKYFSSFYFGKDFLFASDLFVKMSPLFIIIAFSIVLGQWGLIVLGKSKALSKIYIVGALCHLAYIYPMVECFSINGLVYSVIMTESIICLMMAFCLVTFSRSKRNK</sequence>
<comment type="caution">
    <text evidence="7">The sequence shown here is derived from an EMBL/GenBank/DDBJ whole genome shotgun (WGS) entry which is preliminary data.</text>
</comment>
<comment type="subcellular location">
    <subcellularLocation>
        <location evidence="1">Cell membrane</location>
        <topology evidence="1">Multi-pass membrane protein</topology>
    </subcellularLocation>
</comment>
<reference evidence="7 8" key="1">
    <citation type="submission" date="2024-02" db="EMBL/GenBank/DDBJ databases">
        <title>First report Erwinia aphidicola in onion in Chile.</title>
        <authorList>
            <person name="Valenzuela M."/>
            <person name="Pena M."/>
            <person name="Dutta B."/>
        </authorList>
    </citation>
    <scope>NUCLEOTIDE SEQUENCE [LARGE SCALE GENOMIC DNA]</scope>
    <source>
        <strain evidence="7 8">QCJ3A</strain>
    </source>
</reference>
<gene>
    <name evidence="7" type="ORF">V8N49_16495</name>
</gene>
<feature type="transmembrane region" description="Helical" evidence="6">
    <location>
        <begin position="351"/>
        <end position="368"/>
    </location>
</feature>
<evidence type="ECO:0000256" key="6">
    <source>
        <dbReference type="SAM" id="Phobius"/>
    </source>
</evidence>
<protein>
    <submittedName>
        <fullName evidence="7">Flippase</fullName>
    </submittedName>
</protein>
<keyword evidence="4 6" id="KW-1133">Transmembrane helix</keyword>
<keyword evidence="8" id="KW-1185">Reference proteome</keyword>
<evidence type="ECO:0000256" key="4">
    <source>
        <dbReference type="ARBA" id="ARBA00022989"/>
    </source>
</evidence>
<evidence type="ECO:0000313" key="8">
    <source>
        <dbReference type="Proteomes" id="UP001306592"/>
    </source>
</evidence>
<dbReference type="InterPro" id="IPR050833">
    <property type="entry name" value="Poly_Biosynth_Transport"/>
</dbReference>
<organism evidence="7 8">
    <name type="scientific">Erwinia aphidicola</name>
    <dbReference type="NCBI Taxonomy" id="68334"/>
    <lineage>
        <taxon>Bacteria</taxon>
        <taxon>Pseudomonadati</taxon>
        <taxon>Pseudomonadota</taxon>
        <taxon>Gammaproteobacteria</taxon>
        <taxon>Enterobacterales</taxon>
        <taxon>Erwiniaceae</taxon>
        <taxon>Erwinia</taxon>
    </lineage>
</organism>
<evidence type="ECO:0000313" key="7">
    <source>
        <dbReference type="EMBL" id="MEI2683250.1"/>
    </source>
</evidence>
<dbReference type="PANTHER" id="PTHR30250">
    <property type="entry name" value="PST FAMILY PREDICTED COLANIC ACID TRANSPORTER"/>
    <property type="match status" value="1"/>
</dbReference>
<evidence type="ECO:0000256" key="5">
    <source>
        <dbReference type="ARBA" id="ARBA00023136"/>
    </source>
</evidence>
<keyword evidence="3 6" id="KW-0812">Transmembrane</keyword>
<dbReference type="RefSeq" id="WP_336203420.1">
    <property type="nucleotide sequence ID" value="NZ_JBANEI010000012.1"/>
</dbReference>
<feature type="transmembrane region" description="Helical" evidence="6">
    <location>
        <begin position="107"/>
        <end position="130"/>
    </location>
</feature>
<dbReference type="Pfam" id="PF01943">
    <property type="entry name" value="Polysacc_synt"/>
    <property type="match status" value="1"/>
</dbReference>
<dbReference type="InterPro" id="IPR002797">
    <property type="entry name" value="Polysacc_synth"/>
</dbReference>
<name>A0ABU8DIB4_ERWAP</name>
<feature type="transmembrane region" description="Helical" evidence="6">
    <location>
        <begin position="76"/>
        <end position="101"/>
    </location>
</feature>
<evidence type="ECO:0000256" key="1">
    <source>
        <dbReference type="ARBA" id="ARBA00004651"/>
    </source>
</evidence>
<feature type="transmembrane region" description="Helical" evidence="6">
    <location>
        <begin position="281"/>
        <end position="302"/>
    </location>
</feature>
<evidence type="ECO:0000256" key="2">
    <source>
        <dbReference type="ARBA" id="ARBA00022475"/>
    </source>
</evidence>
<dbReference type="EMBL" id="JBANEI010000012">
    <property type="protein sequence ID" value="MEI2683250.1"/>
    <property type="molecule type" value="Genomic_DNA"/>
</dbReference>
<accession>A0ABU8DIB4</accession>
<proteinExistence type="predicted"/>
<keyword evidence="2" id="KW-1003">Cell membrane</keyword>
<dbReference type="CDD" id="cd13128">
    <property type="entry name" value="MATE_Wzx_like"/>
    <property type="match status" value="1"/>
</dbReference>
<evidence type="ECO:0000256" key="3">
    <source>
        <dbReference type="ARBA" id="ARBA00022692"/>
    </source>
</evidence>
<feature type="transmembrane region" description="Helical" evidence="6">
    <location>
        <begin position="139"/>
        <end position="158"/>
    </location>
</feature>